<dbReference type="InterPro" id="IPR014006">
    <property type="entry name" value="Succ_Dhase_FrdA_Gneg"/>
</dbReference>
<evidence type="ECO:0000259" key="13">
    <source>
        <dbReference type="Pfam" id="PF02910"/>
    </source>
</evidence>
<comment type="subcellular location">
    <subcellularLocation>
        <location evidence="2">Membrane</location>
        <topology evidence="2">Peripheral membrane protein</topology>
    </subcellularLocation>
</comment>
<dbReference type="Proteomes" id="UP000465846">
    <property type="component" value="Chromosome"/>
</dbReference>
<feature type="domain" description="FAD-dependent oxidoreductase 2 FAD-binding" evidence="12">
    <location>
        <begin position="5"/>
        <end position="387"/>
    </location>
</feature>
<dbReference type="InterPro" id="IPR030664">
    <property type="entry name" value="SdhA/FrdA/AprA"/>
</dbReference>
<comment type="similarity">
    <text evidence="3">Belongs to the FAD-dependent oxidoreductase 2 family. FRD/SDH subfamily.</text>
</comment>
<sequence>MHEHDVIVVGAGGAGLRAAIAAQEEGADVAIVSKLHPVRSHTGAAEGGINAALREGDSWEQHAYDTMKGSDYLGDAPAIETLCQDSPEEVIQLEHWGLAFSRDDDGRVSQRPFGGMSFPRTTYAGAETGHQLLHTMYEQLVKRGIEVYDEWYVTRLAVSDEEDPEDRTCHGVVAYDIKSGEISAFHARNGVILATGGPGQVFDHTTNAVANTGDGPAMAYRAGVPMEDMEFIQFHPTTLPSTGVLITEGVRGEGGILYNEDGERFMFEYGYANNDGELASRDVVSRAELTEVNEGRGIEDEYVHLDMRHLGEERIIDRLENIVHLSEDFEGVDPLEEPMPVKPGQHYAMGGIETDENGETCISGLYAAGECACASVHGSNRLGGNALPELIVFGKRAGHHAAGRDLGEAKIETGQRGEWEVGEVETPVEPGAVSSGEDVVADGGAAAGSLSGEEYVQRALDAERERVESLLEKDDGVQHAEIRAEVQQTMTQHVNVFREKDGLKQALRDIRKAREKYEDVYVADKSRTFNTDLIHTIETRNILDTAEAITLGALARDEFRGAHWRKEHQERKDDKWLKHTLLSWNDGEPELWYRPVVLEGENKKYEPKVRSY</sequence>
<proteinExistence type="inferred from homology"/>
<dbReference type="EC" id="1.3.5.1" evidence="4"/>
<evidence type="ECO:0000256" key="5">
    <source>
        <dbReference type="ARBA" id="ARBA00022448"/>
    </source>
</evidence>
<dbReference type="SUPFAM" id="SSF46977">
    <property type="entry name" value="Succinate dehydrogenase/fumarate reductase flavoprotein C-terminal domain"/>
    <property type="match status" value="1"/>
</dbReference>
<evidence type="ECO:0000256" key="11">
    <source>
        <dbReference type="PIRSR" id="PIRSR000171-1"/>
    </source>
</evidence>
<evidence type="ECO:0000256" key="9">
    <source>
        <dbReference type="ARBA" id="ARBA00023002"/>
    </source>
</evidence>
<keyword evidence="8" id="KW-0249">Electron transport</keyword>
<dbReference type="PANTHER" id="PTHR11632:SF51">
    <property type="entry name" value="SUCCINATE DEHYDROGENASE [UBIQUINONE] FLAVOPROTEIN SUBUNIT, MITOCHONDRIAL"/>
    <property type="match status" value="1"/>
</dbReference>
<dbReference type="Gene3D" id="4.10.80.40">
    <property type="entry name" value="succinate dehydrogenase protein domain"/>
    <property type="match status" value="1"/>
</dbReference>
<dbReference type="Gene3D" id="3.50.50.60">
    <property type="entry name" value="FAD/NAD(P)-binding domain"/>
    <property type="match status" value="1"/>
</dbReference>
<dbReference type="Pfam" id="PF02910">
    <property type="entry name" value="Succ_DH_flav_C"/>
    <property type="match status" value="1"/>
</dbReference>
<evidence type="ECO:0000256" key="10">
    <source>
        <dbReference type="ARBA" id="ARBA00023136"/>
    </source>
</evidence>
<reference evidence="14 15" key="1">
    <citation type="submission" date="2020-02" db="EMBL/GenBank/DDBJ databases">
        <title>Whole genome sequence of Halogeometricum borinquense strain wsp4.</title>
        <authorList>
            <person name="Verma D.K."/>
            <person name="Gopal K."/>
            <person name="Prasad E.S."/>
        </authorList>
    </citation>
    <scope>NUCLEOTIDE SEQUENCE [LARGE SCALE GENOMIC DNA]</scope>
    <source>
        <strain evidence="15">wsp4</strain>
    </source>
</reference>
<dbReference type="GO" id="GO:0008177">
    <property type="term" value="F:succinate dehydrogenase (quinone) activity"/>
    <property type="evidence" value="ECO:0007669"/>
    <property type="project" value="UniProtKB-EC"/>
</dbReference>
<keyword evidence="6" id="KW-0285">Flavoprotein</keyword>
<dbReference type="GO" id="GO:0016020">
    <property type="term" value="C:membrane"/>
    <property type="evidence" value="ECO:0007669"/>
    <property type="project" value="UniProtKB-SubCell"/>
</dbReference>
<dbReference type="SUPFAM" id="SSF51905">
    <property type="entry name" value="FAD/NAD(P)-binding domain"/>
    <property type="match status" value="1"/>
</dbReference>
<feature type="domain" description="Fumarate reductase/succinate dehydrogenase flavoprotein-like C-terminal" evidence="13">
    <location>
        <begin position="483"/>
        <end position="612"/>
    </location>
</feature>
<evidence type="ECO:0000256" key="4">
    <source>
        <dbReference type="ARBA" id="ARBA00012792"/>
    </source>
</evidence>
<dbReference type="SUPFAM" id="SSF56425">
    <property type="entry name" value="Succinate dehydrogenase/fumarate reductase flavoprotein, catalytic domain"/>
    <property type="match status" value="1"/>
</dbReference>
<dbReference type="Pfam" id="PF00890">
    <property type="entry name" value="FAD_binding_2"/>
    <property type="match status" value="1"/>
</dbReference>
<keyword evidence="7" id="KW-0274">FAD</keyword>
<organism evidence="14 15">
    <name type="scientific">Halogeometricum borinquense</name>
    <dbReference type="NCBI Taxonomy" id="60847"/>
    <lineage>
        <taxon>Archaea</taxon>
        <taxon>Methanobacteriati</taxon>
        <taxon>Methanobacteriota</taxon>
        <taxon>Stenosarchaea group</taxon>
        <taxon>Halobacteria</taxon>
        <taxon>Halobacteriales</taxon>
        <taxon>Haloferacaceae</taxon>
        <taxon>Halogeometricum</taxon>
    </lineage>
</organism>
<dbReference type="Gene3D" id="3.90.700.10">
    <property type="entry name" value="Succinate dehydrogenase/fumarate reductase flavoprotein, catalytic domain"/>
    <property type="match status" value="1"/>
</dbReference>
<dbReference type="PRINTS" id="PR00411">
    <property type="entry name" value="PNDRDTASEI"/>
</dbReference>
<keyword evidence="9" id="KW-0560">Oxidoreductase</keyword>
<gene>
    <name evidence="14" type="ORF">G3I44_11320</name>
</gene>
<feature type="active site" description="Proton acceptor" evidence="11">
    <location>
        <position position="281"/>
    </location>
</feature>
<dbReference type="InterPro" id="IPR036188">
    <property type="entry name" value="FAD/NAD-bd_sf"/>
</dbReference>
<dbReference type="PROSITE" id="PS00504">
    <property type="entry name" value="FRD_SDH_FAD_BINDING"/>
    <property type="match status" value="1"/>
</dbReference>
<evidence type="ECO:0000256" key="1">
    <source>
        <dbReference type="ARBA" id="ARBA00001974"/>
    </source>
</evidence>
<dbReference type="NCBIfam" id="TIGR01812">
    <property type="entry name" value="sdhA_frdA_Gneg"/>
    <property type="match status" value="1"/>
</dbReference>
<dbReference type="InterPro" id="IPR015939">
    <property type="entry name" value="Fum_Rdtase/Succ_DH_flav-like_C"/>
</dbReference>
<dbReference type="EMBL" id="CP048739">
    <property type="protein sequence ID" value="QIB74817.1"/>
    <property type="molecule type" value="Genomic_DNA"/>
</dbReference>
<dbReference type="Gene3D" id="1.20.58.100">
    <property type="entry name" value="Fumarate reductase/succinate dehydrogenase flavoprotein-like, C-terminal domain"/>
    <property type="match status" value="1"/>
</dbReference>
<evidence type="ECO:0000313" key="15">
    <source>
        <dbReference type="Proteomes" id="UP000465846"/>
    </source>
</evidence>
<evidence type="ECO:0000256" key="8">
    <source>
        <dbReference type="ARBA" id="ARBA00022982"/>
    </source>
</evidence>
<dbReference type="GO" id="GO:0050660">
    <property type="term" value="F:flavin adenine dinucleotide binding"/>
    <property type="evidence" value="ECO:0007669"/>
    <property type="project" value="InterPro"/>
</dbReference>
<keyword evidence="10" id="KW-0472">Membrane</keyword>
<accession>A0A6C0UHX9</accession>
<keyword evidence="5" id="KW-0813">Transport</keyword>
<evidence type="ECO:0000259" key="12">
    <source>
        <dbReference type="Pfam" id="PF00890"/>
    </source>
</evidence>
<dbReference type="PIRSF" id="PIRSF000171">
    <property type="entry name" value="SDHA_APRA_LASPO"/>
    <property type="match status" value="1"/>
</dbReference>
<protein>
    <recommendedName>
        <fullName evidence="4">succinate dehydrogenase</fullName>
        <ecNumber evidence="4">1.3.5.1</ecNumber>
    </recommendedName>
</protein>
<dbReference type="GeneID" id="44079999"/>
<dbReference type="PRINTS" id="PR00368">
    <property type="entry name" value="FADPNR"/>
</dbReference>
<comment type="cofactor">
    <cofactor evidence="1">
        <name>FAD</name>
        <dbReference type="ChEBI" id="CHEBI:57692"/>
    </cofactor>
</comment>
<dbReference type="InterPro" id="IPR003952">
    <property type="entry name" value="FRD_SDH_FAD_BS"/>
</dbReference>
<dbReference type="RefSeq" id="WP_163486693.1">
    <property type="nucleotide sequence ID" value="NZ_CP048739.1"/>
</dbReference>
<dbReference type="PANTHER" id="PTHR11632">
    <property type="entry name" value="SUCCINATE DEHYDROGENASE 2 FLAVOPROTEIN SUBUNIT"/>
    <property type="match status" value="1"/>
</dbReference>
<evidence type="ECO:0000256" key="6">
    <source>
        <dbReference type="ARBA" id="ARBA00022630"/>
    </source>
</evidence>
<dbReference type="InterPro" id="IPR027477">
    <property type="entry name" value="Succ_DH/fumarate_Rdtase_cat_sf"/>
</dbReference>
<dbReference type="GO" id="GO:0022900">
    <property type="term" value="P:electron transport chain"/>
    <property type="evidence" value="ECO:0007669"/>
    <property type="project" value="InterPro"/>
</dbReference>
<dbReference type="InterPro" id="IPR003953">
    <property type="entry name" value="FAD-dep_OxRdtase_2_FAD-bd"/>
</dbReference>
<dbReference type="AlphaFoldDB" id="A0A6C0UHX9"/>
<name>A0A6C0UHX9_9EURY</name>
<evidence type="ECO:0000256" key="7">
    <source>
        <dbReference type="ARBA" id="ARBA00022827"/>
    </source>
</evidence>
<dbReference type="FunFam" id="3.90.700.10:FF:000001">
    <property type="entry name" value="Mitochondrial succinate dehydrogenase flavoprotein subunit"/>
    <property type="match status" value="1"/>
</dbReference>
<evidence type="ECO:0000313" key="14">
    <source>
        <dbReference type="EMBL" id="QIB74817.1"/>
    </source>
</evidence>
<evidence type="ECO:0000256" key="3">
    <source>
        <dbReference type="ARBA" id="ARBA00008040"/>
    </source>
</evidence>
<evidence type="ECO:0000256" key="2">
    <source>
        <dbReference type="ARBA" id="ARBA00004170"/>
    </source>
</evidence>
<dbReference type="InterPro" id="IPR037099">
    <property type="entry name" value="Fum_R/Succ_DH_flav-like_C_sf"/>
</dbReference>